<reference evidence="2 3" key="1">
    <citation type="submission" date="2018-10" db="EMBL/GenBank/DDBJ databases">
        <title>Rhizobium etli, R. leguminosarum and a new Rhizobium genospecies from Phaseolus dumosus.</title>
        <authorList>
            <person name="Ramirez-Puebla S.T."/>
            <person name="Rogel-Hernandez M.A."/>
            <person name="Guerrero G."/>
            <person name="Ormeno-Orrillo E."/>
            <person name="Martinez-Romero J.C."/>
            <person name="Negrete-Yankelevich S."/>
            <person name="Martinez-Romero E."/>
        </authorList>
    </citation>
    <scope>NUCLEOTIDE SEQUENCE [LARGE SCALE GENOMIC DNA]</scope>
    <source>
        <strain evidence="2 3">CCGE525</strain>
    </source>
</reference>
<dbReference type="OrthoDB" id="7595282at2"/>
<feature type="domain" description="TniQ" evidence="1">
    <location>
        <begin position="13"/>
        <end position="141"/>
    </location>
</feature>
<dbReference type="AlphaFoldDB" id="A0A387FWN4"/>
<name>A0A387FWN4_9HYPH</name>
<keyword evidence="3" id="KW-1185">Reference proteome</keyword>
<organism evidence="2 3">
    <name type="scientific">Rhizobium jaguaris</name>
    <dbReference type="NCBI Taxonomy" id="1312183"/>
    <lineage>
        <taxon>Bacteria</taxon>
        <taxon>Pseudomonadati</taxon>
        <taxon>Pseudomonadota</taxon>
        <taxon>Alphaproteobacteria</taxon>
        <taxon>Hyphomicrobiales</taxon>
        <taxon>Rhizobiaceae</taxon>
        <taxon>Rhizobium/Agrobacterium group</taxon>
        <taxon>Rhizobium</taxon>
    </lineage>
</organism>
<protein>
    <recommendedName>
        <fullName evidence="1">TniQ domain-containing protein</fullName>
    </recommendedName>
</protein>
<sequence>MASGVVVNTVRLPFQIAMQDDELPASFVSRVAIANGFRSGSEFCAITGMNRDRLIHGSEYEIKLLAEWTGVDPAQINAFTFKQGHLFAFGQAVLKTRGFCRDGFRFCSECYVADTSLGPPVIRATWQWLPISCCPVHGIPLASSSGDVGEIGAVPEMANEAFKSTKRLAYPKAIALSKYLTDRILRSADDDFVGRLPLYVALEFFDVLGSLHRRIRQSSCLGTGRFELAQAGYQIAQRGPDAVSELLSRYTTKGSASSANRLRVKIYGDAKQWLWRHKDDADYSPIADLFQSQARWNPSFATGGISARKARASRTHTVRSASEEYCVPVALVERFLKERGVALPSDCLLSSFKFDAAVADELFGGAGIPLGLHQAAEVLGCSPATIIELLDLRLLDPLSSDKKDVRETFVSSANLSRLLKRIYRDADTTAKTPGLRSLPHCAIASGVSEGRIVGFILAGHLSNVAIAKAQAGLGALYVSLREVLTLKSQRV</sequence>
<accession>A0A387FWN4</accession>
<dbReference type="RefSeq" id="WP_120704931.1">
    <property type="nucleotide sequence ID" value="NZ_CP032694.1"/>
</dbReference>
<evidence type="ECO:0000313" key="2">
    <source>
        <dbReference type="EMBL" id="AYG59932.1"/>
    </source>
</evidence>
<gene>
    <name evidence="2" type="ORF">CCGE525_14785</name>
</gene>
<dbReference type="Proteomes" id="UP000282195">
    <property type="component" value="Chromosome"/>
</dbReference>
<evidence type="ECO:0000259" key="1">
    <source>
        <dbReference type="Pfam" id="PF06527"/>
    </source>
</evidence>
<dbReference type="Pfam" id="PF06527">
    <property type="entry name" value="TniQ"/>
    <property type="match status" value="1"/>
</dbReference>
<dbReference type="InterPro" id="IPR009492">
    <property type="entry name" value="TniQ"/>
</dbReference>
<dbReference type="KEGG" id="rjg:CCGE525_14785"/>
<dbReference type="EMBL" id="CP032694">
    <property type="protein sequence ID" value="AYG59932.1"/>
    <property type="molecule type" value="Genomic_DNA"/>
</dbReference>
<evidence type="ECO:0000313" key="3">
    <source>
        <dbReference type="Proteomes" id="UP000282195"/>
    </source>
</evidence>
<proteinExistence type="predicted"/>